<organism evidence="3 4">
    <name type="scientific">Nesidiocoris tenuis</name>
    <dbReference type="NCBI Taxonomy" id="355587"/>
    <lineage>
        <taxon>Eukaryota</taxon>
        <taxon>Metazoa</taxon>
        <taxon>Ecdysozoa</taxon>
        <taxon>Arthropoda</taxon>
        <taxon>Hexapoda</taxon>
        <taxon>Insecta</taxon>
        <taxon>Pterygota</taxon>
        <taxon>Neoptera</taxon>
        <taxon>Paraneoptera</taxon>
        <taxon>Hemiptera</taxon>
        <taxon>Heteroptera</taxon>
        <taxon>Panheteroptera</taxon>
        <taxon>Cimicomorpha</taxon>
        <taxon>Miridae</taxon>
        <taxon>Dicyphina</taxon>
        <taxon>Nesidiocoris</taxon>
    </lineage>
</organism>
<keyword evidence="2" id="KW-0472">Membrane</keyword>
<evidence type="ECO:0000256" key="2">
    <source>
        <dbReference type="SAM" id="Phobius"/>
    </source>
</evidence>
<protein>
    <recommendedName>
        <fullName evidence="5">KASH domain-containing protein</fullName>
    </recommendedName>
</protein>
<accession>A0ABN7B9A6</accession>
<keyword evidence="4" id="KW-1185">Reference proteome</keyword>
<evidence type="ECO:0008006" key="5">
    <source>
        <dbReference type="Google" id="ProtNLM"/>
    </source>
</evidence>
<evidence type="ECO:0000313" key="3">
    <source>
        <dbReference type="EMBL" id="BET00385.1"/>
    </source>
</evidence>
<reference evidence="3 4" key="1">
    <citation type="submission" date="2023-09" db="EMBL/GenBank/DDBJ databases">
        <title>Nesidiocoris tenuis whole genome shotgun sequence.</title>
        <authorList>
            <person name="Shibata T."/>
            <person name="Shimoda M."/>
            <person name="Kobayashi T."/>
            <person name="Uehara T."/>
        </authorList>
    </citation>
    <scope>NUCLEOTIDE SEQUENCE [LARGE SCALE GENOMIC DNA]</scope>
    <source>
        <strain evidence="3 4">Japan</strain>
    </source>
</reference>
<keyword evidence="2" id="KW-0812">Transmembrane</keyword>
<sequence length="90" mass="9730">MTSPSQPPDAYKQPPPAATERLSSRPASILDCRNVIVDQLRQKSRKKESPCRYYICAAAVPRLLCLAAALLLITVPLSAAPANYTAFDTG</sequence>
<keyword evidence="2" id="KW-1133">Transmembrane helix</keyword>
<evidence type="ECO:0000313" key="4">
    <source>
        <dbReference type="Proteomes" id="UP001307889"/>
    </source>
</evidence>
<feature type="transmembrane region" description="Helical" evidence="2">
    <location>
        <begin position="53"/>
        <end position="75"/>
    </location>
</feature>
<feature type="region of interest" description="Disordered" evidence="1">
    <location>
        <begin position="1"/>
        <end position="25"/>
    </location>
</feature>
<name>A0ABN7B9A6_9HEMI</name>
<dbReference type="Proteomes" id="UP001307889">
    <property type="component" value="Chromosome 11"/>
</dbReference>
<dbReference type="EMBL" id="AP028919">
    <property type="protein sequence ID" value="BET00385.1"/>
    <property type="molecule type" value="Genomic_DNA"/>
</dbReference>
<gene>
    <name evidence="3" type="ORF">NTJ_13202</name>
</gene>
<evidence type="ECO:0000256" key="1">
    <source>
        <dbReference type="SAM" id="MobiDB-lite"/>
    </source>
</evidence>
<proteinExistence type="predicted"/>